<dbReference type="KEGG" id="bfm:BP422_13810"/>
<sequence length="67" mass="8087">MKKRAPLKKASRKKLRAMLKRCVRRRCEIPETKSGQKQPFFVFFWLTRILPEGRFPCIVRLSFEAYI</sequence>
<dbReference type="Proteomes" id="UP000197781">
    <property type="component" value="Chromosome"/>
</dbReference>
<name>A0A220MIY3_9BACL</name>
<protein>
    <submittedName>
        <fullName evidence="1">Uncharacterized protein</fullName>
    </submittedName>
</protein>
<reference evidence="1 2" key="1">
    <citation type="submission" date="2016-11" db="EMBL/GenBank/DDBJ databases">
        <authorList>
            <person name="Jaros S."/>
            <person name="Januszkiewicz K."/>
            <person name="Wedrychowicz H."/>
        </authorList>
    </citation>
    <scope>NUCLEOTIDE SEQUENCE [LARGE SCALE GENOMIC DNA]</scope>
    <source>
        <strain evidence="1 2">NF2</strain>
    </source>
</reference>
<gene>
    <name evidence="1" type="ORF">BP422_13810</name>
</gene>
<accession>A0A220MIY3</accession>
<proteinExistence type="predicted"/>
<evidence type="ECO:0000313" key="2">
    <source>
        <dbReference type="Proteomes" id="UP000197781"/>
    </source>
</evidence>
<dbReference type="AlphaFoldDB" id="A0A220MIY3"/>
<organism evidence="1 2">
    <name type="scientific">Brevibacillus formosus</name>
    <dbReference type="NCBI Taxonomy" id="54913"/>
    <lineage>
        <taxon>Bacteria</taxon>
        <taxon>Bacillati</taxon>
        <taxon>Bacillota</taxon>
        <taxon>Bacilli</taxon>
        <taxon>Bacillales</taxon>
        <taxon>Paenibacillaceae</taxon>
        <taxon>Brevibacillus</taxon>
    </lineage>
</organism>
<evidence type="ECO:0000313" key="1">
    <source>
        <dbReference type="EMBL" id="ASJ54540.1"/>
    </source>
</evidence>
<dbReference type="EMBL" id="CP018145">
    <property type="protein sequence ID" value="ASJ54540.1"/>
    <property type="molecule type" value="Genomic_DNA"/>
</dbReference>